<name>A0A1I7ZBU7_9BILA</name>
<dbReference type="WBParaSite" id="L893_g24777.t1">
    <property type="protein sequence ID" value="L893_g24777.t1"/>
    <property type="gene ID" value="L893_g24777"/>
</dbReference>
<reference evidence="2" key="1">
    <citation type="submission" date="2016-11" db="UniProtKB">
        <authorList>
            <consortium name="WormBaseParasite"/>
        </authorList>
    </citation>
    <scope>IDENTIFICATION</scope>
</reference>
<protein>
    <submittedName>
        <fullName evidence="2">EB domain-containing protein</fullName>
    </submittedName>
</protein>
<keyword evidence="1" id="KW-1185">Reference proteome</keyword>
<sequence>MTISILSSQLVHGVRVRYTELDAQFLGLFWPENPIGLLPECTLMAHNANKVGFRVHKRGDKMTCSLLSNFIGFEASEDSEVRDYILTTNLDDDSCSATRNVTHLLSKPCDPEIGDCALLEHIADYCRLVGPEIADCVLVSCPAGEERVDVKKGKRLCCPVGEKLAEERDGKAICCPPEKELKDVVDGKPVCCAPEENYSQGACVRITEEVKAFQFSMAQSD</sequence>
<dbReference type="Proteomes" id="UP000095287">
    <property type="component" value="Unplaced"/>
</dbReference>
<evidence type="ECO:0000313" key="2">
    <source>
        <dbReference type="WBParaSite" id="L893_g24777.t1"/>
    </source>
</evidence>
<dbReference type="AlphaFoldDB" id="A0A1I7ZBU7"/>
<organism evidence="1 2">
    <name type="scientific">Steinernema glaseri</name>
    <dbReference type="NCBI Taxonomy" id="37863"/>
    <lineage>
        <taxon>Eukaryota</taxon>
        <taxon>Metazoa</taxon>
        <taxon>Ecdysozoa</taxon>
        <taxon>Nematoda</taxon>
        <taxon>Chromadorea</taxon>
        <taxon>Rhabditida</taxon>
        <taxon>Tylenchina</taxon>
        <taxon>Panagrolaimomorpha</taxon>
        <taxon>Strongyloidoidea</taxon>
        <taxon>Steinernematidae</taxon>
        <taxon>Steinernema</taxon>
    </lineage>
</organism>
<evidence type="ECO:0000313" key="1">
    <source>
        <dbReference type="Proteomes" id="UP000095287"/>
    </source>
</evidence>
<accession>A0A1I7ZBU7</accession>
<proteinExistence type="predicted"/>